<reference evidence="2 3" key="1">
    <citation type="submission" date="2016-10" db="EMBL/GenBank/DDBJ databases">
        <authorList>
            <person name="de Groot N.N."/>
        </authorList>
    </citation>
    <scope>NUCLEOTIDE SEQUENCE [LARGE SCALE GENOMIC DNA]</scope>
    <source>
        <strain evidence="2 3">DSM 14858</strain>
    </source>
</reference>
<dbReference type="SMART" id="SM00460">
    <property type="entry name" value="TGc"/>
    <property type="match status" value="1"/>
</dbReference>
<organism evidence="2 3">
    <name type="scientific">Jannaschia helgolandensis</name>
    <dbReference type="NCBI Taxonomy" id="188906"/>
    <lineage>
        <taxon>Bacteria</taxon>
        <taxon>Pseudomonadati</taxon>
        <taxon>Pseudomonadota</taxon>
        <taxon>Alphaproteobacteria</taxon>
        <taxon>Rhodobacterales</taxon>
        <taxon>Roseobacteraceae</taxon>
        <taxon>Jannaschia</taxon>
    </lineage>
</organism>
<dbReference type="SUPFAM" id="SSF54001">
    <property type="entry name" value="Cysteine proteinases"/>
    <property type="match status" value="1"/>
</dbReference>
<name>A0A1H7IYX1_9RHOB</name>
<sequence>MIINIEAALSYDFPEATDLLLQVEVARMAGQLVEEDALLTTPVDDFVRIGGEAALGTRAWMRAEGRLDVTYRARVSVNRPDPMLDDLVASAPRTMTSEATSFLMPSRYCPSDEFNAFVMAEFGEISGGPLIIAMRDWIMESFTYVPGSSTAATTARESFVKRQGVCRDYAHVLIALSRAAGIPARIASVYAPDVDPPDFHAVAEIWLEGAWHLVDATGMARASEMVVIGVGRDAADVSFLTSFGQADMLTQTVNVRLG</sequence>
<dbReference type="Gene3D" id="2.60.40.2250">
    <property type="match status" value="1"/>
</dbReference>
<protein>
    <submittedName>
        <fullName evidence="2">Transglutaminase-like superfamily protein</fullName>
    </submittedName>
</protein>
<dbReference type="Gene3D" id="3.10.620.30">
    <property type="match status" value="1"/>
</dbReference>
<dbReference type="STRING" id="188906.SAMN04488526_1198"/>
<dbReference type="OrthoDB" id="5438043at2"/>
<dbReference type="InterPro" id="IPR038765">
    <property type="entry name" value="Papain-like_cys_pep_sf"/>
</dbReference>
<feature type="domain" description="Transglutaminase-like" evidence="1">
    <location>
        <begin position="158"/>
        <end position="218"/>
    </location>
</feature>
<dbReference type="PANTHER" id="PTHR33490">
    <property type="entry name" value="BLR5614 PROTEIN-RELATED"/>
    <property type="match status" value="1"/>
</dbReference>
<dbReference type="InterPro" id="IPR002931">
    <property type="entry name" value="Transglutaminase-like"/>
</dbReference>
<evidence type="ECO:0000259" key="1">
    <source>
        <dbReference type="SMART" id="SM00460"/>
    </source>
</evidence>
<dbReference type="RefSeq" id="WP_092760614.1">
    <property type="nucleotide sequence ID" value="NZ_FNZQ01000001.1"/>
</dbReference>
<evidence type="ECO:0000313" key="3">
    <source>
        <dbReference type="Proteomes" id="UP000199283"/>
    </source>
</evidence>
<dbReference type="Pfam" id="PF01841">
    <property type="entry name" value="Transglut_core"/>
    <property type="match status" value="1"/>
</dbReference>
<dbReference type="Proteomes" id="UP000199283">
    <property type="component" value="Unassembled WGS sequence"/>
</dbReference>
<proteinExistence type="predicted"/>
<evidence type="ECO:0000313" key="2">
    <source>
        <dbReference type="EMBL" id="SEK66880.1"/>
    </source>
</evidence>
<keyword evidence="3" id="KW-1185">Reference proteome</keyword>
<dbReference type="EMBL" id="FNZQ01000001">
    <property type="protein sequence ID" value="SEK66880.1"/>
    <property type="molecule type" value="Genomic_DNA"/>
</dbReference>
<accession>A0A1H7IYX1</accession>
<dbReference type="PANTHER" id="PTHR33490:SF12">
    <property type="entry name" value="BLL5557 PROTEIN"/>
    <property type="match status" value="1"/>
</dbReference>
<dbReference type="AlphaFoldDB" id="A0A1H7IYX1"/>
<gene>
    <name evidence="2" type="ORF">SAMN04488526_1198</name>
</gene>